<dbReference type="InterPro" id="IPR001810">
    <property type="entry name" value="F-box_dom"/>
</dbReference>
<name>A0A9P3LAZ0_9APHY</name>
<proteinExistence type="predicted"/>
<dbReference type="Pfam" id="PF12937">
    <property type="entry name" value="F-box-like"/>
    <property type="match status" value="1"/>
</dbReference>
<evidence type="ECO:0000313" key="2">
    <source>
        <dbReference type="EMBL" id="GJE87463.1"/>
    </source>
</evidence>
<protein>
    <recommendedName>
        <fullName evidence="1">F-box domain-containing protein</fullName>
    </recommendedName>
</protein>
<evidence type="ECO:0000313" key="3">
    <source>
        <dbReference type="Proteomes" id="UP000703269"/>
    </source>
</evidence>
<reference evidence="2 3" key="1">
    <citation type="submission" date="2021-08" db="EMBL/GenBank/DDBJ databases">
        <title>Draft Genome Sequence of Phanerochaete sordida strain YK-624.</title>
        <authorList>
            <person name="Mori T."/>
            <person name="Dohra H."/>
            <person name="Suzuki T."/>
            <person name="Kawagishi H."/>
            <person name="Hirai H."/>
        </authorList>
    </citation>
    <scope>NUCLEOTIDE SEQUENCE [LARGE SCALE GENOMIC DNA]</scope>
    <source>
        <strain evidence="2 3">YK-624</strain>
    </source>
</reference>
<sequence length="472" mass="52792">MTSVEPGPGSENARWAAWRVPAELAMLIFEEADKSSLLTCSLASRTWFRLARPSLFKTAAWRLRPHHFWVPAGDGTEAGGAPPLGGLECLRRFLQNNPDVCPLIQDLTVGFERPPTPHAIDWAAILRRPGAQACQLETLAEILGILQNLHTLKIDNVPFDATYFEPYLTLPPLSAPPVSLRRLEVSSWQTCRRSGTGIQYDVSGWSSEAQLRLFYHFIGHFEEIQEVVLEDVRIPRVGVVVGLAGGAVEPLLWHLPVKIHTLTVTNIIAFSGLSPLQRVDNLAFPAPAMGKPLTLIVCPDMLTTLAGVRHHLRRVMIDIDGHQLDFHSEPLHRRGHIPTVRLLQLAITAMTALETLSLCATLRYRLSDDGRLFTELGMHWRTYDFAVRMVRVLPHSVRTFVLLLRFEETRESAEPLALDWSHLDLALAESIGGGLQKVEFADLDRQPLSDYERGLLRARMPMTWSTGAVQGH</sequence>
<dbReference type="EMBL" id="BPQB01000006">
    <property type="protein sequence ID" value="GJE87463.1"/>
    <property type="molecule type" value="Genomic_DNA"/>
</dbReference>
<dbReference type="OrthoDB" id="2729743at2759"/>
<organism evidence="2 3">
    <name type="scientific">Phanerochaete sordida</name>
    <dbReference type="NCBI Taxonomy" id="48140"/>
    <lineage>
        <taxon>Eukaryota</taxon>
        <taxon>Fungi</taxon>
        <taxon>Dikarya</taxon>
        <taxon>Basidiomycota</taxon>
        <taxon>Agaricomycotina</taxon>
        <taxon>Agaricomycetes</taxon>
        <taxon>Polyporales</taxon>
        <taxon>Phanerochaetaceae</taxon>
        <taxon>Phanerochaete</taxon>
    </lineage>
</organism>
<gene>
    <name evidence="2" type="ORF">PsYK624_035460</name>
</gene>
<keyword evidence="3" id="KW-1185">Reference proteome</keyword>
<feature type="domain" description="F-box" evidence="1">
    <location>
        <begin position="19"/>
        <end position="57"/>
    </location>
</feature>
<accession>A0A9P3LAZ0</accession>
<dbReference type="Proteomes" id="UP000703269">
    <property type="component" value="Unassembled WGS sequence"/>
</dbReference>
<evidence type="ECO:0000259" key="1">
    <source>
        <dbReference type="Pfam" id="PF12937"/>
    </source>
</evidence>
<comment type="caution">
    <text evidence="2">The sequence shown here is derived from an EMBL/GenBank/DDBJ whole genome shotgun (WGS) entry which is preliminary data.</text>
</comment>
<dbReference type="AlphaFoldDB" id="A0A9P3LAZ0"/>